<dbReference type="InterPro" id="IPR012610">
    <property type="entry name" value="SASP_SspH"/>
</dbReference>
<comment type="subcellular location">
    <subcellularLocation>
        <location evidence="1">Spore core</location>
    </subcellularLocation>
</comment>
<reference evidence="4 5" key="1">
    <citation type="submission" date="2016-02" db="EMBL/GenBank/DDBJ databases">
        <title>Paenibacillus sp. LPB0068, isolated from Crassostrea gigas.</title>
        <authorList>
            <person name="Shin S.-K."/>
            <person name="Yi H."/>
        </authorList>
    </citation>
    <scope>NUCLEOTIDE SEQUENCE [LARGE SCALE GENOMIC DNA]</scope>
    <source>
        <strain evidence="4 5">LPB0068</strain>
    </source>
</reference>
<dbReference type="KEGG" id="pcx:LPB68_08220"/>
<protein>
    <submittedName>
        <fullName evidence="4">Spore protein H</fullName>
    </submittedName>
</protein>
<dbReference type="HAMAP" id="MF_00667">
    <property type="entry name" value="SspH"/>
    <property type="match status" value="1"/>
</dbReference>
<dbReference type="EMBL" id="LSFN01000002">
    <property type="protein sequence ID" value="OAB77676.1"/>
    <property type="molecule type" value="Genomic_DNA"/>
</dbReference>
<evidence type="ECO:0000256" key="3">
    <source>
        <dbReference type="ARBA" id="ARBA00022969"/>
    </source>
</evidence>
<dbReference type="GO" id="GO:0042601">
    <property type="term" value="C:endospore-forming forespore"/>
    <property type="evidence" value="ECO:0007669"/>
    <property type="project" value="InterPro"/>
</dbReference>
<dbReference type="GO" id="GO:0030436">
    <property type="term" value="P:asexual sporulation"/>
    <property type="evidence" value="ECO:0007669"/>
    <property type="project" value="InterPro"/>
</dbReference>
<evidence type="ECO:0000313" key="5">
    <source>
        <dbReference type="Proteomes" id="UP000077134"/>
    </source>
</evidence>
<comment type="similarity">
    <text evidence="2">Belongs to the SspH family.</text>
</comment>
<evidence type="ECO:0000313" key="4">
    <source>
        <dbReference type="EMBL" id="OAB77676.1"/>
    </source>
</evidence>
<accession>A0A167GL49</accession>
<dbReference type="RefSeq" id="WP_068654473.1">
    <property type="nucleotide sequence ID" value="NZ_CP017770.1"/>
</dbReference>
<dbReference type="OrthoDB" id="1683648at2"/>
<proteinExistence type="inferred from homology"/>
<comment type="caution">
    <text evidence="4">The sequence shown here is derived from an EMBL/GenBank/DDBJ whole genome shotgun (WGS) entry which is preliminary data.</text>
</comment>
<dbReference type="Proteomes" id="UP000077134">
    <property type="component" value="Unassembled WGS sequence"/>
</dbReference>
<dbReference type="NCBIfam" id="TIGR02861">
    <property type="entry name" value="SASP_H"/>
    <property type="match status" value="1"/>
</dbReference>
<dbReference type="GO" id="GO:0030435">
    <property type="term" value="P:sporulation resulting in formation of a cellular spore"/>
    <property type="evidence" value="ECO:0007669"/>
    <property type="project" value="UniProtKB-KW"/>
</dbReference>
<evidence type="ECO:0000256" key="1">
    <source>
        <dbReference type="ARBA" id="ARBA00004288"/>
    </source>
</evidence>
<sequence>MNKQRAIEISESAVMENVTYQGTPVFIQHVNDDDTARIYPLHKSEQEMIVPLGSLMENKFN</sequence>
<dbReference type="AlphaFoldDB" id="A0A167GL49"/>
<keyword evidence="5" id="KW-1185">Reference proteome</keyword>
<keyword evidence="3" id="KW-0749">Sporulation</keyword>
<evidence type="ECO:0000256" key="2">
    <source>
        <dbReference type="ARBA" id="ARBA00006573"/>
    </source>
</evidence>
<organism evidence="4 5">
    <name type="scientific">Paenibacillus crassostreae</name>
    <dbReference type="NCBI Taxonomy" id="1763538"/>
    <lineage>
        <taxon>Bacteria</taxon>
        <taxon>Bacillati</taxon>
        <taxon>Bacillota</taxon>
        <taxon>Bacilli</taxon>
        <taxon>Bacillales</taxon>
        <taxon>Paenibacillaceae</taxon>
        <taxon>Paenibacillus</taxon>
    </lineage>
</organism>
<dbReference type="Pfam" id="PF08141">
    <property type="entry name" value="SspH"/>
    <property type="match status" value="1"/>
</dbReference>
<gene>
    <name evidence="4" type="ORF">PNBC_01300</name>
</gene>
<dbReference type="STRING" id="1763538.LPB68_08220"/>
<name>A0A167GL49_9BACL</name>